<accession>A0A1I3NT32</accession>
<reference evidence="4" key="1">
    <citation type="submission" date="2016-10" db="EMBL/GenBank/DDBJ databases">
        <authorList>
            <person name="Varghese N."/>
            <person name="Submissions S."/>
        </authorList>
    </citation>
    <scope>NUCLEOTIDE SEQUENCE [LARGE SCALE GENOMIC DNA]</scope>
    <source>
        <strain evidence="4">LMG 22563</strain>
    </source>
</reference>
<dbReference type="EMBL" id="FORC01000004">
    <property type="protein sequence ID" value="SFJ12140.1"/>
    <property type="molecule type" value="Genomic_DNA"/>
</dbReference>
<name>A0A1I3NT32_9GAMM</name>
<protein>
    <submittedName>
        <fullName evidence="3">Tape measure domain-containing protein</fullName>
    </submittedName>
</protein>
<dbReference type="Pfam" id="PF20155">
    <property type="entry name" value="TMP_3"/>
    <property type="match status" value="1"/>
</dbReference>
<dbReference type="RefSeq" id="WP_074888173.1">
    <property type="nucleotide sequence ID" value="NZ_FORC01000004.1"/>
</dbReference>
<sequence>MSGRVTTQLVIDGKNNSQKAFQQVDKSLNELDRKSLDVGKNLKQLFTVAAVTQAVRSYLDVAGAAGELDSRIKLTTKSQEEFNEVQGRLQELSRRTYKSFAETAEVYISAAKPLKELGFTTEDTLGVVEAMNLGLVASAATGDKAARVIQQFGRGLQQGVIRGDSFNAVLEDAPVLLDALATGLGVSRAEILRMAQAGELTTERVIPALTSQIDSLKAKVEEMPTTFRDANVVLGDAFTQAIKEFDNLSGAGGTATKSVMDFAEAIRAATKSEGFKAFAEFVGDGVSNFVSIGKDLGYITASLTGNVAELDRVDKEIEKIEAALNGFGMLDLIYTDAQLQVKLKQFQDYREQLLEQMAGLSKDARDKMEEGQKAEAEALAEYNRLKLAGEQKWVRDMSSMRSKLLEDTKASIKAQVAEEKKAVGDIAKIRDQRLAIEKKYSDTLAAFAGAGRGGATFGTAQDLMASARQALVRGDFENAKQQAEAARQILVDLANAGENTYGFQGFANQLKQIELAANDLEQSKAEEKLKAIRDGIQGLKDQSKDLEQVRVTPKLDDAAVAALGEQIKALATSIGQQLTIPVQLDFTQPYTLQDAGPPPTGFATGGHVQGPGTGTSDSILARLSNGEYVMRAAAVKQYGTTLLDRMNGLHLPAFADGGMVEAAMSAPSAPSFPNLGRMVLEGGGQQVPIYVAPEQGPNLQRLAAKFGRTKRP</sequence>
<keyword evidence="1" id="KW-0175">Coiled coil</keyword>
<keyword evidence="4" id="KW-1185">Reference proteome</keyword>
<organism evidence="3 4">
    <name type="scientific">Phytopseudomonas argentinensis</name>
    <dbReference type="NCBI Taxonomy" id="289370"/>
    <lineage>
        <taxon>Bacteria</taxon>
        <taxon>Pseudomonadati</taxon>
        <taxon>Pseudomonadota</taxon>
        <taxon>Gammaproteobacteria</taxon>
        <taxon>Pseudomonadales</taxon>
        <taxon>Pseudomonadaceae</taxon>
        <taxon>Phytopseudomonas</taxon>
    </lineage>
</organism>
<evidence type="ECO:0000256" key="1">
    <source>
        <dbReference type="SAM" id="Coils"/>
    </source>
</evidence>
<evidence type="ECO:0000313" key="3">
    <source>
        <dbReference type="EMBL" id="SFJ12140.1"/>
    </source>
</evidence>
<dbReference type="STRING" id="289370.SAMN05216602_3993"/>
<evidence type="ECO:0000259" key="2">
    <source>
        <dbReference type="Pfam" id="PF20155"/>
    </source>
</evidence>
<feature type="coiled-coil region" evidence="1">
    <location>
        <begin position="476"/>
        <end position="549"/>
    </location>
</feature>
<proteinExistence type="predicted"/>
<dbReference type="NCBIfam" id="TIGR02675">
    <property type="entry name" value="tape_meas_nterm"/>
    <property type="match status" value="1"/>
</dbReference>
<feature type="domain" description="Tape measure protein N-terminal" evidence="2">
    <location>
        <begin position="57"/>
        <end position="247"/>
    </location>
</feature>
<evidence type="ECO:0000313" key="4">
    <source>
        <dbReference type="Proteomes" id="UP000183018"/>
    </source>
</evidence>
<dbReference type="InterPro" id="IPR013491">
    <property type="entry name" value="Tape_meas_N"/>
</dbReference>
<feature type="coiled-coil region" evidence="1">
    <location>
        <begin position="343"/>
        <end position="370"/>
    </location>
</feature>
<dbReference type="AlphaFoldDB" id="A0A1I3NT32"/>
<dbReference type="OrthoDB" id="79849at2"/>
<dbReference type="Proteomes" id="UP000183018">
    <property type="component" value="Unassembled WGS sequence"/>
</dbReference>
<gene>
    <name evidence="3" type="ORF">SAMN05216602_3993</name>
</gene>